<dbReference type="InterPro" id="IPR035965">
    <property type="entry name" value="PAS-like_dom_sf"/>
</dbReference>
<dbReference type="InterPro" id="IPR003594">
    <property type="entry name" value="HATPase_dom"/>
</dbReference>
<dbReference type="Pfam" id="PF07568">
    <property type="entry name" value="HisKA_2"/>
    <property type="match status" value="1"/>
</dbReference>
<dbReference type="InterPro" id="IPR013656">
    <property type="entry name" value="PAS_4"/>
</dbReference>
<evidence type="ECO:0000256" key="4">
    <source>
        <dbReference type="ARBA" id="ARBA00022679"/>
    </source>
</evidence>
<dbReference type="Pfam" id="PF02518">
    <property type="entry name" value="HATPase_c"/>
    <property type="match status" value="1"/>
</dbReference>
<dbReference type="SUPFAM" id="SSF55785">
    <property type="entry name" value="PYP-like sensor domain (PAS domain)"/>
    <property type="match status" value="5"/>
</dbReference>
<dbReference type="InterPro" id="IPR013767">
    <property type="entry name" value="PAS_fold"/>
</dbReference>
<dbReference type="EMBL" id="JAQQXT010000005">
    <property type="protein sequence ID" value="MDC8771795.1"/>
    <property type="molecule type" value="Genomic_DNA"/>
</dbReference>
<evidence type="ECO:0000256" key="6">
    <source>
        <dbReference type="SAM" id="Coils"/>
    </source>
</evidence>
<dbReference type="CDD" id="cd00130">
    <property type="entry name" value="PAS"/>
    <property type="match status" value="5"/>
</dbReference>
<feature type="domain" description="PAC" evidence="9">
    <location>
        <begin position="332"/>
        <end position="385"/>
    </location>
</feature>
<dbReference type="EC" id="2.7.13.3" evidence="2"/>
<evidence type="ECO:0000259" key="7">
    <source>
        <dbReference type="PROSITE" id="PS50109"/>
    </source>
</evidence>
<dbReference type="Pfam" id="PF00989">
    <property type="entry name" value="PAS"/>
    <property type="match status" value="1"/>
</dbReference>
<dbReference type="NCBIfam" id="TIGR00229">
    <property type="entry name" value="sensory_box"/>
    <property type="match status" value="5"/>
</dbReference>
<dbReference type="PROSITE" id="PS50112">
    <property type="entry name" value="PAS"/>
    <property type="match status" value="4"/>
</dbReference>
<dbReference type="InterPro" id="IPR001610">
    <property type="entry name" value="PAC"/>
</dbReference>
<keyword evidence="5" id="KW-0418">Kinase</keyword>
<dbReference type="InterPro" id="IPR052162">
    <property type="entry name" value="Sensor_kinase/Photoreceptor"/>
</dbReference>
<comment type="catalytic activity">
    <reaction evidence="1">
        <text>ATP + protein L-histidine = ADP + protein N-phospho-L-histidine.</text>
        <dbReference type="EC" id="2.7.13.3"/>
    </reaction>
</comment>
<feature type="domain" description="PAC" evidence="9">
    <location>
        <begin position="590"/>
        <end position="642"/>
    </location>
</feature>
<dbReference type="PROSITE" id="PS50109">
    <property type="entry name" value="HIS_KIN"/>
    <property type="match status" value="1"/>
</dbReference>
<keyword evidence="6" id="KW-0175">Coiled coil</keyword>
<dbReference type="SMART" id="SM00086">
    <property type="entry name" value="PAC"/>
    <property type="match status" value="5"/>
</dbReference>
<dbReference type="Proteomes" id="UP001221189">
    <property type="component" value="Unassembled WGS sequence"/>
</dbReference>
<evidence type="ECO:0000256" key="5">
    <source>
        <dbReference type="ARBA" id="ARBA00022777"/>
    </source>
</evidence>
<feature type="domain" description="PAS" evidence="8">
    <location>
        <begin position="7"/>
        <end position="58"/>
    </location>
</feature>
<dbReference type="Pfam" id="PF08448">
    <property type="entry name" value="PAS_4"/>
    <property type="match status" value="2"/>
</dbReference>
<dbReference type="RefSeq" id="WP_273600089.1">
    <property type="nucleotide sequence ID" value="NZ_JAQQXT010000005.1"/>
</dbReference>
<keyword evidence="11" id="KW-1185">Reference proteome</keyword>
<feature type="domain" description="Histidine kinase" evidence="7">
    <location>
        <begin position="653"/>
        <end position="855"/>
    </location>
</feature>
<dbReference type="SUPFAM" id="SSF55874">
    <property type="entry name" value="ATPase domain of HSP90 chaperone/DNA topoisomerase II/histidine kinase"/>
    <property type="match status" value="1"/>
</dbReference>
<feature type="domain" description="PAC" evidence="9">
    <location>
        <begin position="197"/>
        <end position="251"/>
    </location>
</feature>
<dbReference type="InterPro" id="IPR000014">
    <property type="entry name" value="PAS"/>
</dbReference>
<dbReference type="InterPro" id="IPR013655">
    <property type="entry name" value="PAS_fold_3"/>
</dbReference>
<evidence type="ECO:0000313" key="11">
    <source>
        <dbReference type="Proteomes" id="UP001221189"/>
    </source>
</evidence>
<dbReference type="Gene3D" id="3.30.565.10">
    <property type="entry name" value="Histidine kinase-like ATPase, C-terminal domain"/>
    <property type="match status" value="1"/>
</dbReference>
<accession>A0ABT5KFQ5</accession>
<dbReference type="InterPro" id="IPR005467">
    <property type="entry name" value="His_kinase_dom"/>
</dbReference>
<organism evidence="10 11">
    <name type="scientific">Roseateles albus</name>
    <dbReference type="NCBI Taxonomy" id="2987525"/>
    <lineage>
        <taxon>Bacteria</taxon>
        <taxon>Pseudomonadati</taxon>
        <taxon>Pseudomonadota</taxon>
        <taxon>Betaproteobacteria</taxon>
        <taxon>Burkholderiales</taxon>
        <taxon>Sphaerotilaceae</taxon>
        <taxon>Roseateles</taxon>
    </lineage>
</organism>
<evidence type="ECO:0000256" key="1">
    <source>
        <dbReference type="ARBA" id="ARBA00000085"/>
    </source>
</evidence>
<dbReference type="Gene3D" id="3.30.450.20">
    <property type="entry name" value="PAS domain"/>
    <property type="match status" value="5"/>
</dbReference>
<comment type="caution">
    <text evidence="10">The sequence shown here is derived from an EMBL/GenBank/DDBJ whole genome shotgun (WGS) entry which is preliminary data.</text>
</comment>
<dbReference type="InterPro" id="IPR036890">
    <property type="entry name" value="HATPase_C_sf"/>
</dbReference>
<dbReference type="Pfam" id="PF13426">
    <property type="entry name" value="PAS_9"/>
    <property type="match status" value="1"/>
</dbReference>
<dbReference type="Pfam" id="PF08447">
    <property type="entry name" value="PAS_3"/>
    <property type="match status" value="1"/>
</dbReference>
<reference evidence="10 11" key="1">
    <citation type="submission" date="2022-10" db="EMBL/GenBank/DDBJ databases">
        <title>Paucibacter sp. hw1 Genome sequencing.</title>
        <authorList>
            <person name="Park S."/>
        </authorList>
    </citation>
    <scope>NUCLEOTIDE SEQUENCE [LARGE SCALE GENOMIC DNA]</scope>
    <source>
        <strain evidence="11">hw1</strain>
    </source>
</reference>
<sequence>MTPVVPFQTLLDCLPYSIFIKDAGSCLLYVSPACAETWGVKASEIVGTRGEGFFPEDQLESFWALDRQILAGGNPVSLREVFWSARYQSNRLGFTTKSPVCDVHGSPQYLVCTTLDITDEGQAQERAKLLETVMQAASVGVVITGPDRRVLSSNPAFSKITGYDPEEVLGRTLAFLQGEDTDAQDLARLSDALRTAVPFEGVLRNYSKDGKGYWNELSIAPVLAEDGALTHFVGVNRDITEGREARHLLETRERQYRELVEKLHLGLVVHEPDGRIKLVNPRALHLLGLSEAQMLGTTPIHPQWQLSTTDGAPYPPDQIPSTLAAATGKPVRNAILGVYRPVRQDTVWLQINADPELDIQGQVVQVAVTLADITEMRETQSNLRAAQEQAEQLAGHLQAVLDNMGDGVITIDPQGCILSFNVAASAIFGYTTQEIVGQPVHNLMPPPHKELHDSYMAHYADTGAPRDLHGQRKNGQVFPMNLRVSQIDRAGVQLFVGIVRDITERKKAEISLRASETRRKVATDSGRLAVWEVDIASNRLIWDDNCFVLYRMSKENFTGKFEEWARTIHPQDLDAVMQTYQQAIAGIRGYHLTFRILWPDGSVRFIEAHGDVIRGDDGVATGMIGVNWDITEQKSSEDALRASVVEKSALLKEVHHRVKNNLQVITSLLRMEAGRSLVADTKEVLGDMRGRIRTMAHLHESLYRSGTFASVDLGVYLSQVATQAFKAQELHRDSVRLTLSFGSVQSGMDQAQATGLLLNELISNCLKHGFPEGQTGEVSVEFQPANDQANPLDVRWCLCVRDTGVGLPADFEEKRQASLGLQLVTDLSNQLGGTLVIDSVPGAGARFNLVFTVQTPAALVMPT</sequence>
<feature type="domain" description="PAC" evidence="9">
    <location>
        <begin position="464"/>
        <end position="514"/>
    </location>
</feature>
<dbReference type="InterPro" id="IPR011495">
    <property type="entry name" value="Sig_transdc_His_kin_sub2_dim/P"/>
</dbReference>
<dbReference type="PANTHER" id="PTHR43304:SF1">
    <property type="entry name" value="PAC DOMAIN-CONTAINING PROTEIN"/>
    <property type="match status" value="1"/>
</dbReference>
<dbReference type="SMART" id="SM00091">
    <property type="entry name" value="PAS"/>
    <property type="match status" value="5"/>
</dbReference>
<evidence type="ECO:0000313" key="10">
    <source>
        <dbReference type="EMBL" id="MDC8771795.1"/>
    </source>
</evidence>
<keyword evidence="4" id="KW-0808">Transferase</keyword>
<feature type="coiled-coil region" evidence="6">
    <location>
        <begin position="376"/>
        <end position="403"/>
    </location>
</feature>
<feature type="domain" description="PAS" evidence="8">
    <location>
        <begin position="393"/>
        <end position="446"/>
    </location>
</feature>
<evidence type="ECO:0000259" key="8">
    <source>
        <dbReference type="PROSITE" id="PS50112"/>
    </source>
</evidence>
<evidence type="ECO:0000256" key="2">
    <source>
        <dbReference type="ARBA" id="ARBA00012438"/>
    </source>
</evidence>
<protein>
    <recommendedName>
        <fullName evidence="2">histidine kinase</fullName>
        <ecNumber evidence="2">2.7.13.3</ecNumber>
    </recommendedName>
</protein>
<dbReference type="PANTHER" id="PTHR43304">
    <property type="entry name" value="PHYTOCHROME-LIKE PROTEIN CPH1"/>
    <property type="match status" value="1"/>
</dbReference>
<dbReference type="SMART" id="SM00387">
    <property type="entry name" value="HATPase_c"/>
    <property type="match status" value="1"/>
</dbReference>
<evidence type="ECO:0000256" key="3">
    <source>
        <dbReference type="ARBA" id="ARBA00022553"/>
    </source>
</evidence>
<keyword evidence="3" id="KW-0597">Phosphoprotein</keyword>
<proteinExistence type="predicted"/>
<evidence type="ECO:0000259" key="9">
    <source>
        <dbReference type="PROSITE" id="PS50113"/>
    </source>
</evidence>
<dbReference type="PROSITE" id="PS50113">
    <property type="entry name" value="PAC"/>
    <property type="match status" value="4"/>
</dbReference>
<dbReference type="InterPro" id="IPR000700">
    <property type="entry name" value="PAS-assoc_C"/>
</dbReference>
<feature type="domain" description="PAS" evidence="8">
    <location>
        <begin position="252"/>
        <end position="300"/>
    </location>
</feature>
<feature type="domain" description="PAS" evidence="8">
    <location>
        <begin position="126"/>
        <end position="196"/>
    </location>
</feature>
<name>A0ABT5KFQ5_9BURK</name>
<gene>
    <name evidence="10" type="ORF">PRZ03_09465</name>
</gene>
<dbReference type="Gene3D" id="2.10.70.100">
    <property type="match status" value="1"/>
</dbReference>